<keyword evidence="5 13" id="KW-0520">NAD</keyword>
<feature type="binding site" evidence="16">
    <location>
        <position position="255"/>
    </location>
    <ligand>
        <name>NAD(+)</name>
        <dbReference type="ChEBI" id="CHEBI:57540"/>
    </ligand>
</feature>
<keyword evidence="13" id="KW-0963">Cytoplasm</keyword>
<evidence type="ECO:0000256" key="9">
    <source>
        <dbReference type="ARBA" id="ARBA00052716"/>
    </source>
</evidence>
<comment type="catalytic activity">
    <reaction evidence="9">
        <text>sn-glycerol 3-phosphate + NADP(+) = dihydroxyacetone phosphate + NADPH + H(+)</text>
        <dbReference type="Rhea" id="RHEA:11096"/>
        <dbReference type="ChEBI" id="CHEBI:15378"/>
        <dbReference type="ChEBI" id="CHEBI:57597"/>
        <dbReference type="ChEBI" id="CHEBI:57642"/>
        <dbReference type="ChEBI" id="CHEBI:57783"/>
        <dbReference type="ChEBI" id="CHEBI:58349"/>
        <dbReference type="EC" id="1.1.1.94"/>
    </reaction>
    <physiologicalReaction direction="right-to-left" evidence="9">
        <dbReference type="Rhea" id="RHEA:11098"/>
    </physiologicalReaction>
</comment>
<dbReference type="PANTHER" id="PTHR11728:SF1">
    <property type="entry name" value="GLYCEROL-3-PHOSPHATE DEHYDROGENASE [NAD(+)] 2, CHLOROPLASTIC"/>
    <property type="match status" value="1"/>
</dbReference>
<feature type="binding site" evidence="13">
    <location>
        <position position="140"/>
    </location>
    <ligand>
        <name>NADPH</name>
        <dbReference type="ChEBI" id="CHEBI:57783"/>
    </ligand>
</feature>
<organism evidence="20 21">
    <name type="scientific">Terrabacter aerolatus</name>
    <dbReference type="NCBI Taxonomy" id="422442"/>
    <lineage>
        <taxon>Bacteria</taxon>
        <taxon>Bacillati</taxon>
        <taxon>Actinomycetota</taxon>
        <taxon>Actinomycetes</taxon>
        <taxon>Micrococcales</taxon>
        <taxon>Intrasporangiaceae</taxon>
        <taxon>Terrabacter</taxon>
    </lineage>
</organism>
<comment type="function">
    <text evidence="13">Catalyzes the reduction of the glycolytic intermediate dihydroxyacetone phosphate (DHAP) to sn-glycerol 3-phosphate (G3P), the key precursor for phospholipid synthesis.</text>
</comment>
<feature type="binding site" evidence="15">
    <location>
        <position position="106"/>
    </location>
    <ligand>
        <name>substrate</name>
    </ligand>
</feature>
<dbReference type="Proteomes" id="UP000321534">
    <property type="component" value="Unassembled WGS sequence"/>
</dbReference>
<dbReference type="AlphaFoldDB" id="A0A512CXC7"/>
<comment type="pathway">
    <text evidence="13">Membrane lipid metabolism; glycerophospholipid metabolism.</text>
</comment>
<keyword evidence="13" id="KW-0547">Nucleotide-binding</keyword>
<feature type="binding site" evidence="16">
    <location>
        <position position="140"/>
    </location>
    <ligand>
        <name>NAD(+)</name>
        <dbReference type="ChEBI" id="CHEBI:57540"/>
    </ligand>
</feature>
<evidence type="ECO:0000256" key="3">
    <source>
        <dbReference type="ARBA" id="ARBA00022857"/>
    </source>
</evidence>
<dbReference type="SUPFAM" id="SSF51735">
    <property type="entry name" value="NAD(P)-binding Rossmann-fold domains"/>
    <property type="match status" value="1"/>
</dbReference>
<comment type="caution">
    <text evidence="20">The sequence shown here is derived from an EMBL/GenBank/DDBJ whole genome shotgun (WGS) entry which is preliminary data.</text>
</comment>
<dbReference type="InterPro" id="IPR008927">
    <property type="entry name" value="6-PGluconate_DH-like_C_sf"/>
</dbReference>
<feature type="binding site" evidence="13">
    <location>
        <position position="255"/>
    </location>
    <ligand>
        <name>NADPH</name>
        <dbReference type="ChEBI" id="CHEBI:57783"/>
    </ligand>
</feature>
<protein>
    <recommendedName>
        <fullName evidence="11 13">Glycerol-3-phosphate dehydrogenase [NAD(P)+]</fullName>
        <ecNumber evidence="10 13">1.1.1.94</ecNumber>
    </recommendedName>
    <alternativeName>
        <fullName evidence="13">NAD(P)(+)-dependent glycerol-3-phosphate dehydrogenase</fullName>
    </alternativeName>
    <alternativeName>
        <fullName evidence="12 13">NAD(P)H-dependent dihydroxyacetone-phosphate reductase</fullName>
    </alternativeName>
</protein>
<evidence type="ECO:0000256" key="17">
    <source>
        <dbReference type="RuleBase" id="RU000437"/>
    </source>
</evidence>
<proteinExistence type="inferred from homology"/>
<feature type="active site" description="Proton acceptor" evidence="13 14">
    <location>
        <position position="191"/>
    </location>
</feature>
<sequence length="333" mass="34956">MTTQVAVLGSGNWGTAFAMILADAGCDVTMWARRSEVAEAINGGRNEAYLPELDLPRTVRATVDPAEALDRAEVVVLAVPSQTLRDNLVEWGGAIPSGAPVVSLMKGVELGTTMRMSEVIAEAADVEQDRVVVVSGPNLAPEIARRQPAGGVVACRDMATAERVAAACATPWFRPYTDTDVTGAEVCGATKNVVALASGMAEGMGFGDNTKATIITRGLAETTRLGLALGAHPQTFMGLAGVGDLIATCMSPLSRNHSFGVRLGRGMTVEEATAELRTTTEGVKSCESILTLAQQHDVDMPICEQVVAVIRDGHSASEVGPRLMSRDLKAEKH</sequence>
<comment type="caution">
    <text evidence="13">Lacks conserved residue(s) required for the propagation of feature annotation.</text>
</comment>
<feature type="binding site" evidence="13">
    <location>
        <position position="254"/>
    </location>
    <ligand>
        <name>sn-glycerol 3-phosphate</name>
        <dbReference type="ChEBI" id="CHEBI:57597"/>
    </ligand>
</feature>
<feature type="binding site" evidence="13">
    <location>
        <position position="255"/>
    </location>
    <ligand>
        <name>sn-glycerol 3-phosphate</name>
        <dbReference type="ChEBI" id="CHEBI:57597"/>
    </ligand>
</feature>
<feature type="binding site" evidence="16">
    <location>
        <begin position="9"/>
        <end position="14"/>
    </location>
    <ligand>
        <name>NAD(+)</name>
        <dbReference type="ChEBI" id="CHEBI:57540"/>
    </ligand>
</feature>
<dbReference type="NCBIfam" id="NF000940">
    <property type="entry name" value="PRK00094.1-2"/>
    <property type="match status" value="1"/>
</dbReference>
<dbReference type="PIRSF" id="PIRSF000114">
    <property type="entry name" value="Glycerol-3-P_dh"/>
    <property type="match status" value="1"/>
</dbReference>
<evidence type="ECO:0000256" key="13">
    <source>
        <dbReference type="HAMAP-Rule" id="MF_00394"/>
    </source>
</evidence>
<evidence type="ECO:0000256" key="1">
    <source>
        <dbReference type="ARBA" id="ARBA00011009"/>
    </source>
</evidence>
<feature type="binding site" evidence="13">
    <location>
        <position position="49"/>
    </location>
    <ligand>
        <name>NADPH</name>
        <dbReference type="ChEBI" id="CHEBI:57783"/>
    </ligand>
</feature>
<dbReference type="FunFam" id="1.10.1040.10:FF:000001">
    <property type="entry name" value="Glycerol-3-phosphate dehydrogenase [NAD(P)+]"/>
    <property type="match status" value="1"/>
</dbReference>
<dbReference type="EC" id="1.1.1.94" evidence="10 13"/>
<dbReference type="PROSITE" id="PS00957">
    <property type="entry name" value="NAD_G3PDH"/>
    <property type="match status" value="1"/>
</dbReference>
<feature type="binding site" evidence="13">
    <location>
        <position position="136"/>
    </location>
    <ligand>
        <name>sn-glycerol 3-phosphate</name>
        <dbReference type="ChEBI" id="CHEBI:57597"/>
    </ligand>
</feature>
<evidence type="ECO:0000256" key="7">
    <source>
        <dbReference type="ARBA" id="ARBA00023209"/>
    </source>
</evidence>
<keyword evidence="4 13" id="KW-0560">Oxidoreductase</keyword>
<dbReference type="GO" id="GO:0141153">
    <property type="term" value="F:glycerol-3-phosphate dehydrogenase (NADP+) activity"/>
    <property type="evidence" value="ECO:0007669"/>
    <property type="project" value="RHEA"/>
</dbReference>
<evidence type="ECO:0000256" key="15">
    <source>
        <dbReference type="PIRSR" id="PIRSR000114-2"/>
    </source>
</evidence>
<comment type="similarity">
    <text evidence="1 13 17">Belongs to the NAD-dependent glycerol-3-phosphate dehydrogenase family.</text>
</comment>
<dbReference type="GO" id="GO:0046167">
    <property type="term" value="P:glycerol-3-phosphate biosynthetic process"/>
    <property type="evidence" value="ECO:0007669"/>
    <property type="project" value="UniProtKB-UniRule"/>
</dbReference>
<evidence type="ECO:0000256" key="14">
    <source>
        <dbReference type="PIRSR" id="PIRSR000114-1"/>
    </source>
</evidence>
<feature type="binding site" evidence="13">
    <location>
        <position position="256"/>
    </location>
    <ligand>
        <name>sn-glycerol 3-phosphate</name>
        <dbReference type="ChEBI" id="CHEBI:57597"/>
    </ligand>
</feature>
<evidence type="ECO:0000313" key="20">
    <source>
        <dbReference type="EMBL" id="GEO28855.1"/>
    </source>
</evidence>
<evidence type="ECO:0000256" key="4">
    <source>
        <dbReference type="ARBA" id="ARBA00023002"/>
    </source>
</evidence>
<dbReference type="Gene3D" id="1.10.1040.10">
    <property type="entry name" value="N-(1-d-carboxylethyl)-l-norvaline Dehydrogenase, domain 2"/>
    <property type="match status" value="1"/>
</dbReference>
<dbReference type="InterPro" id="IPR006168">
    <property type="entry name" value="G3P_DH_NAD-dep"/>
</dbReference>
<dbReference type="UniPathway" id="UPA00940"/>
<feature type="binding site" evidence="13">
    <location>
        <position position="106"/>
    </location>
    <ligand>
        <name>sn-glycerol 3-phosphate</name>
        <dbReference type="ChEBI" id="CHEBI:57597"/>
    </ligand>
</feature>
<dbReference type="HAMAP" id="MF_00394">
    <property type="entry name" value="NAD_Glyc3P_dehydrog"/>
    <property type="match status" value="1"/>
</dbReference>
<evidence type="ECO:0000256" key="16">
    <source>
        <dbReference type="PIRSR" id="PIRSR000114-3"/>
    </source>
</evidence>
<dbReference type="PANTHER" id="PTHR11728">
    <property type="entry name" value="GLYCEROL-3-PHOSPHATE DEHYDROGENASE"/>
    <property type="match status" value="1"/>
</dbReference>
<feature type="binding site" evidence="13">
    <location>
        <position position="106"/>
    </location>
    <ligand>
        <name>NADPH</name>
        <dbReference type="ChEBI" id="CHEBI:57783"/>
    </ligand>
</feature>
<dbReference type="GO" id="GO:0006650">
    <property type="term" value="P:glycerophospholipid metabolic process"/>
    <property type="evidence" value="ECO:0007669"/>
    <property type="project" value="UniProtKB-UniRule"/>
</dbReference>
<evidence type="ECO:0000256" key="8">
    <source>
        <dbReference type="ARBA" id="ARBA00023264"/>
    </source>
</evidence>
<evidence type="ECO:0000256" key="2">
    <source>
        <dbReference type="ARBA" id="ARBA00022516"/>
    </source>
</evidence>
<dbReference type="InterPro" id="IPR013328">
    <property type="entry name" value="6PGD_dom2"/>
</dbReference>
<evidence type="ECO:0000256" key="10">
    <source>
        <dbReference type="ARBA" id="ARBA00066687"/>
    </source>
</evidence>
<dbReference type="InterPro" id="IPR011128">
    <property type="entry name" value="G3P_DH_NAD-dep_N"/>
</dbReference>
<evidence type="ECO:0000259" key="18">
    <source>
        <dbReference type="Pfam" id="PF01210"/>
    </source>
</evidence>
<name>A0A512CXC7_9MICO</name>
<dbReference type="Pfam" id="PF01210">
    <property type="entry name" value="NAD_Gly3P_dh_N"/>
    <property type="match status" value="1"/>
</dbReference>
<dbReference type="EMBL" id="BJYX01000002">
    <property type="protein sequence ID" value="GEO28855.1"/>
    <property type="molecule type" value="Genomic_DNA"/>
</dbReference>
<comment type="catalytic activity">
    <reaction evidence="13">
        <text>sn-glycerol 3-phosphate + NAD(+) = dihydroxyacetone phosphate + NADH + H(+)</text>
        <dbReference type="Rhea" id="RHEA:11092"/>
        <dbReference type="ChEBI" id="CHEBI:15378"/>
        <dbReference type="ChEBI" id="CHEBI:57540"/>
        <dbReference type="ChEBI" id="CHEBI:57597"/>
        <dbReference type="ChEBI" id="CHEBI:57642"/>
        <dbReference type="ChEBI" id="CHEBI:57945"/>
        <dbReference type="EC" id="1.1.1.94"/>
    </reaction>
</comment>
<dbReference type="Pfam" id="PF07479">
    <property type="entry name" value="NAD_Gly3P_dh_C"/>
    <property type="match status" value="1"/>
</dbReference>
<evidence type="ECO:0000313" key="21">
    <source>
        <dbReference type="Proteomes" id="UP000321534"/>
    </source>
</evidence>
<dbReference type="PRINTS" id="PR00077">
    <property type="entry name" value="GPDHDRGNASE"/>
</dbReference>
<keyword evidence="3 13" id="KW-0521">NADP</keyword>
<dbReference type="SUPFAM" id="SSF48179">
    <property type="entry name" value="6-phosphogluconate dehydrogenase C-terminal domain-like"/>
    <property type="match status" value="1"/>
</dbReference>
<keyword evidence="2 13" id="KW-0444">Lipid biosynthesis</keyword>
<feature type="binding site" evidence="13">
    <location>
        <position position="33"/>
    </location>
    <ligand>
        <name>NADPH</name>
        <dbReference type="ChEBI" id="CHEBI:57783"/>
    </ligand>
</feature>
<dbReference type="GO" id="GO:0008654">
    <property type="term" value="P:phospholipid biosynthetic process"/>
    <property type="evidence" value="ECO:0007669"/>
    <property type="project" value="UniProtKB-KW"/>
</dbReference>
<dbReference type="InterPro" id="IPR036291">
    <property type="entry name" value="NAD(P)-bd_dom_sf"/>
</dbReference>
<dbReference type="GO" id="GO:0005975">
    <property type="term" value="P:carbohydrate metabolic process"/>
    <property type="evidence" value="ECO:0007669"/>
    <property type="project" value="InterPro"/>
</dbReference>
<keyword evidence="8 13" id="KW-1208">Phospholipid metabolism</keyword>
<dbReference type="GO" id="GO:0051287">
    <property type="term" value="F:NAD binding"/>
    <property type="evidence" value="ECO:0007669"/>
    <property type="project" value="InterPro"/>
</dbReference>
<evidence type="ECO:0000256" key="5">
    <source>
        <dbReference type="ARBA" id="ARBA00023027"/>
    </source>
</evidence>
<dbReference type="NCBIfam" id="NF000942">
    <property type="entry name" value="PRK00094.1-4"/>
    <property type="match status" value="1"/>
</dbReference>
<dbReference type="OrthoDB" id="9812273at2"/>
<dbReference type="FunFam" id="3.40.50.720:FF:000019">
    <property type="entry name" value="Glycerol-3-phosphate dehydrogenase [NAD(P)+]"/>
    <property type="match status" value="1"/>
</dbReference>
<feature type="domain" description="Glycerol-3-phosphate dehydrogenase NAD-dependent N-terminal" evidence="18">
    <location>
        <begin position="4"/>
        <end position="160"/>
    </location>
</feature>
<gene>
    <name evidence="13 20" type="primary">gpsA</name>
    <name evidence="20" type="ORF">TAE01_06650</name>
</gene>
<feature type="binding site" evidence="13">
    <location>
        <position position="13"/>
    </location>
    <ligand>
        <name>NADPH</name>
        <dbReference type="ChEBI" id="CHEBI:57783"/>
    </ligand>
</feature>
<reference evidence="20 21" key="1">
    <citation type="submission" date="2019-07" db="EMBL/GenBank/DDBJ databases">
        <title>Whole genome shotgun sequence of Terrabacter aerolatus NBRC 106305.</title>
        <authorList>
            <person name="Hosoyama A."/>
            <person name="Uohara A."/>
            <person name="Ohji S."/>
            <person name="Ichikawa N."/>
        </authorList>
    </citation>
    <scope>NUCLEOTIDE SEQUENCE [LARGE SCALE GENOMIC DNA]</scope>
    <source>
        <strain evidence="20 21">NBRC 106305</strain>
    </source>
</reference>
<dbReference type="InterPro" id="IPR006109">
    <property type="entry name" value="G3P_DH_NAD-dep_C"/>
</dbReference>
<evidence type="ECO:0000256" key="11">
    <source>
        <dbReference type="ARBA" id="ARBA00069372"/>
    </source>
</evidence>
<dbReference type="GO" id="GO:0005829">
    <property type="term" value="C:cytosol"/>
    <property type="evidence" value="ECO:0007669"/>
    <property type="project" value="TreeGrafter"/>
</dbReference>
<feature type="binding site" evidence="15">
    <location>
        <begin position="255"/>
        <end position="256"/>
    </location>
    <ligand>
        <name>substrate</name>
    </ligand>
</feature>
<feature type="binding site" evidence="13">
    <location>
        <position position="191"/>
    </location>
    <ligand>
        <name>sn-glycerol 3-phosphate</name>
        <dbReference type="ChEBI" id="CHEBI:57597"/>
    </ligand>
</feature>
<keyword evidence="6 13" id="KW-0443">Lipid metabolism</keyword>
<feature type="binding site" evidence="13">
    <location>
        <position position="244"/>
    </location>
    <ligand>
        <name>sn-glycerol 3-phosphate</name>
        <dbReference type="ChEBI" id="CHEBI:57597"/>
    </ligand>
</feature>
<dbReference type="Gene3D" id="3.40.50.720">
    <property type="entry name" value="NAD(P)-binding Rossmann-like Domain"/>
    <property type="match status" value="1"/>
</dbReference>
<evidence type="ECO:0000256" key="12">
    <source>
        <dbReference type="ARBA" id="ARBA00080511"/>
    </source>
</evidence>
<feature type="binding site" evidence="13">
    <location>
        <position position="281"/>
    </location>
    <ligand>
        <name>NADPH</name>
        <dbReference type="ChEBI" id="CHEBI:57783"/>
    </ligand>
</feature>
<accession>A0A512CXC7</accession>
<evidence type="ECO:0000256" key="6">
    <source>
        <dbReference type="ARBA" id="ARBA00023098"/>
    </source>
</evidence>
<keyword evidence="21" id="KW-1185">Reference proteome</keyword>
<dbReference type="GO" id="GO:0141152">
    <property type="term" value="F:glycerol-3-phosphate dehydrogenase (NAD+) activity"/>
    <property type="evidence" value="ECO:0007669"/>
    <property type="project" value="RHEA"/>
</dbReference>
<comment type="subcellular location">
    <subcellularLocation>
        <location evidence="13">Cytoplasm</location>
    </subcellularLocation>
</comment>
<keyword evidence="7 13" id="KW-0594">Phospholipid biosynthesis</keyword>
<feature type="binding site" evidence="13">
    <location>
        <position position="34"/>
    </location>
    <ligand>
        <name>NADPH</name>
        <dbReference type="ChEBI" id="CHEBI:57783"/>
    </ligand>
</feature>
<evidence type="ECO:0000259" key="19">
    <source>
        <dbReference type="Pfam" id="PF07479"/>
    </source>
</evidence>
<feature type="domain" description="Glycerol-3-phosphate dehydrogenase NAD-dependent C-terminal" evidence="19">
    <location>
        <begin position="180"/>
        <end position="318"/>
    </location>
</feature>
<dbReference type="GO" id="GO:0046168">
    <property type="term" value="P:glycerol-3-phosphate catabolic process"/>
    <property type="evidence" value="ECO:0007669"/>
    <property type="project" value="InterPro"/>
</dbReference>
<dbReference type="RefSeq" id="WP_147063363.1">
    <property type="nucleotide sequence ID" value="NZ_BAAARO010000021.1"/>
</dbReference>